<dbReference type="InterPro" id="IPR001254">
    <property type="entry name" value="Trypsin_dom"/>
</dbReference>
<dbReference type="PROSITE" id="PS50240">
    <property type="entry name" value="TRYPSIN_DOM"/>
    <property type="match status" value="1"/>
</dbReference>
<dbReference type="PANTHER" id="PTHR24271:SF23">
    <property type="entry name" value="CHYMASE 2, MAST CELL-RELATED"/>
    <property type="match status" value="1"/>
</dbReference>
<dbReference type="SUPFAM" id="SSF50494">
    <property type="entry name" value="Trypsin-like serine proteases"/>
    <property type="match status" value="1"/>
</dbReference>
<dbReference type="InterPro" id="IPR043504">
    <property type="entry name" value="Peptidase_S1_PA_chymotrypsin"/>
</dbReference>
<dbReference type="GO" id="GO:0006508">
    <property type="term" value="P:proteolysis"/>
    <property type="evidence" value="ECO:0007669"/>
    <property type="project" value="UniProtKB-KW"/>
</dbReference>
<dbReference type="PRINTS" id="PR00722">
    <property type="entry name" value="CHYMOTRYPSIN"/>
</dbReference>
<dbReference type="FunFam" id="2.40.10.10:FF:000416">
    <property type="match status" value="1"/>
</dbReference>
<keyword evidence="5" id="KW-1015">Disulfide bond</keyword>
<evidence type="ECO:0000256" key="1">
    <source>
        <dbReference type="ARBA" id="ARBA00022670"/>
    </source>
</evidence>
<keyword evidence="9" id="KW-1185">Reference proteome</keyword>
<dbReference type="InterPro" id="IPR001314">
    <property type="entry name" value="Peptidase_S1A"/>
</dbReference>
<sequence length="289" mass="31729">MASHRVNWGGERQKKRYVEGLSPILSRDEDQAKVYALSISPSSSSDAMLKGYDWGPGALVSEEIIGGMESKPHSRPYMAHLEIITDSGSAANCGGFLISQKFVMTAAHCEGRKITVTLGVHNLTQEESTWQRRKVAEQIVHPNYNSFTNLNDIMLLKLQRRAKLTHAVGTVPLPTRSAFIQPGRVCRTAGWGKTGVMKPGSDVLREVKLRIMNGKACDHFQLFDHNLQICVGNPRKKRSAFKGDSGGPLLCAGVAHGIVSYGRGNAKPPAIFTHISPYVPWIKKILKGD</sequence>
<dbReference type="Pfam" id="PF00089">
    <property type="entry name" value="Trypsin"/>
    <property type="match status" value="1"/>
</dbReference>
<dbReference type="GeneTree" id="ENSGT01030000234551"/>
<dbReference type="CDD" id="cd00190">
    <property type="entry name" value="Tryp_SPc"/>
    <property type="match status" value="1"/>
</dbReference>
<dbReference type="SMART" id="SM00020">
    <property type="entry name" value="Tryp_SPc"/>
    <property type="match status" value="1"/>
</dbReference>
<evidence type="ECO:0000313" key="9">
    <source>
        <dbReference type="Proteomes" id="UP000694564"/>
    </source>
</evidence>
<evidence type="ECO:0000256" key="2">
    <source>
        <dbReference type="ARBA" id="ARBA00022729"/>
    </source>
</evidence>
<dbReference type="GO" id="GO:0005737">
    <property type="term" value="C:cytoplasm"/>
    <property type="evidence" value="ECO:0007669"/>
    <property type="project" value="TreeGrafter"/>
</dbReference>
<dbReference type="Proteomes" id="UP000694564">
    <property type="component" value="Chromosome 2"/>
</dbReference>
<dbReference type="PROSITE" id="PS00135">
    <property type="entry name" value="TRYPSIN_SER"/>
    <property type="match status" value="1"/>
</dbReference>
<organism evidence="8 9">
    <name type="scientific">Sciurus vulgaris</name>
    <name type="common">Eurasian red squirrel</name>
    <dbReference type="NCBI Taxonomy" id="55149"/>
    <lineage>
        <taxon>Eukaryota</taxon>
        <taxon>Metazoa</taxon>
        <taxon>Chordata</taxon>
        <taxon>Craniata</taxon>
        <taxon>Vertebrata</taxon>
        <taxon>Euteleostomi</taxon>
        <taxon>Mammalia</taxon>
        <taxon>Eutheria</taxon>
        <taxon>Euarchontoglires</taxon>
        <taxon>Glires</taxon>
        <taxon>Rodentia</taxon>
        <taxon>Sciuromorpha</taxon>
        <taxon>Sciuridae</taxon>
        <taxon>Sciurinae</taxon>
        <taxon>Sciurini</taxon>
        <taxon>Sciurus</taxon>
    </lineage>
</organism>
<keyword evidence="4 6" id="KW-0720">Serine protease</keyword>
<evidence type="ECO:0000256" key="4">
    <source>
        <dbReference type="ARBA" id="ARBA00022825"/>
    </source>
</evidence>
<dbReference type="Ensembl" id="ENSSVLT00005006875.1">
    <property type="protein sequence ID" value="ENSSVLP00005006171.1"/>
    <property type="gene ID" value="ENSSVLG00005004817.1"/>
</dbReference>
<dbReference type="AlphaFoldDB" id="A0A8D2ASS6"/>
<dbReference type="PANTHER" id="PTHR24271">
    <property type="entry name" value="KALLIKREIN-RELATED"/>
    <property type="match status" value="1"/>
</dbReference>
<reference evidence="8" key="2">
    <citation type="submission" date="2025-09" db="UniProtKB">
        <authorList>
            <consortium name="Ensembl"/>
        </authorList>
    </citation>
    <scope>IDENTIFICATION</scope>
</reference>
<dbReference type="InterPro" id="IPR009003">
    <property type="entry name" value="Peptidase_S1_PA"/>
</dbReference>
<evidence type="ECO:0000256" key="6">
    <source>
        <dbReference type="RuleBase" id="RU363034"/>
    </source>
</evidence>
<feature type="domain" description="Peptidase S1" evidence="7">
    <location>
        <begin position="64"/>
        <end position="287"/>
    </location>
</feature>
<accession>A0A8D2ASS6</accession>
<dbReference type="InterPro" id="IPR018114">
    <property type="entry name" value="TRYPSIN_HIS"/>
</dbReference>
<evidence type="ECO:0000259" key="7">
    <source>
        <dbReference type="PROSITE" id="PS50240"/>
    </source>
</evidence>
<proteinExistence type="predicted"/>
<dbReference type="GO" id="GO:0005615">
    <property type="term" value="C:extracellular space"/>
    <property type="evidence" value="ECO:0007669"/>
    <property type="project" value="TreeGrafter"/>
</dbReference>
<keyword evidence="2" id="KW-0732">Signal</keyword>
<keyword evidence="3 6" id="KW-0378">Hydrolase</keyword>
<dbReference type="PROSITE" id="PS00134">
    <property type="entry name" value="TRYPSIN_HIS"/>
    <property type="match status" value="1"/>
</dbReference>
<evidence type="ECO:0000256" key="5">
    <source>
        <dbReference type="ARBA" id="ARBA00023157"/>
    </source>
</evidence>
<evidence type="ECO:0000256" key="3">
    <source>
        <dbReference type="ARBA" id="ARBA00022801"/>
    </source>
</evidence>
<evidence type="ECO:0000313" key="8">
    <source>
        <dbReference type="Ensembl" id="ENSSVLP00005006171.1"/>
    </source>
</evidence>
<dbReference type="InterPro" id="IPR033116">
    <property type="entry name" value="TRYPSIN_SER"/>
</dbReference>
<dbReference type="Gene3D" id="2.40.10.10">
    <property type="entry name" value="Trypsin-like serine proteases"/>
    <property type="match status" value="2"/>
</dbReference>
<keyword evidence="1 6" id="KW-0645">Protease</keyword>
<reference evidence="8" key="1">
    <citation type="submission" date="2025-08" db="UniProtKB">
        <authorList>
            <consortium name="Ensembl"/>
        </authorList>
    </citation>
    <scope>IDENTIFICATION</scope>
</reference>
<name>A0A8D2ASS6_SCIVU</name>
<dbReference type="GO" id="GO:0004252">
    <property type="term" value="F:serine-type endopeptidase activity"/>
    <property type="evidence" value="ECO:0007669"/>
    <property type="project" value="InterPro"/>
</dbReference>
<dbReference type="FunFam" id="2.40.10.10:FF:000005">
    <property type="entry name" value="Serine protease 37"/>
    <property type="match status" value="1"/>
</dbReference>
<protein>
    <recommendedName>
        <fullName evidence="7">Peptidase S1 domain-containing protein</fullName>
    </recommendedName>
</protein>